<proteinExistence type="predicted"/>
<protein>
    <submittedName>
        <fullName evidence="1">Uncharacterized protein</fullName>
    </submittedName>
</protein>
<evidence type="ECO:0000313" key="1">
    <source>
        <dbReference type="EMBL" id="KAJ9126607.1"/>
    </source>
</evidence>
<sequence length="695" mass="77777">MPIIVPSGRDNENPTLTLDDVFGGPLSDLSELPDSPQSDSDEDVPLFPRKRRIGRDLTDWFGETFATVSRPVKRRRVASESEPEPEYEFTSIHRSKKVRPKYQLERCGTSSMVAKPPQTVTYEVQKKTSKGKEKRVDTATISAPHKNAHATGAIVPRPSVKTSYRTEDGSSAKVPRPLAIRLRHAIDNAAGSTSASTAIPLRPPETSQPPLPPGPAPPLPPAQPRLVIASSAHRSIPAGSQPSAAMTSAAAATPSKPPPISDPRVMRASPAPLPQANQEDSRGWPEDLRQLERSMHEILSREDDLEREVRRIGKEYKAFRKTARAKDRVSQVEKERSEEMARRMRARDAELEETMQGQRAMAVYLASEAVRLAKIRKGYRASLAEIGQQAQAASLAVQGLEAALAESRKREDALVRAAVRHTQDMRRAVEEESARKASALEMASRIATYDLQSKIRAQATAMRDLQNSELSWRLDEAKKTDVFKARIECLENEQRLLRIEHERVCATEQYWRDKTEKGEKTKDKMAKQNHAYRQEITALRSQLSSHAFPAQEEAEDDDIVVLEEDPRLTESKRLAASSQPKPPATQSPSLPTDSQPPLSSSQSARSKKRPRTLEFFTEEELEAIAEKADHEKWYKKMICIFCDKNPNTPSRKLAPIVDVEERKRHLRQHREAIIGVEALTSSRQGEKGKVGYSNK</sequence>
<accession>A0ACC2XRM5</accession>
<reference evidence="1" key="1">
    <citation type="submission" date="2023-04" db="EMBL/GenBank/DDBJ databases">
        <title>Draft Genome sequencing of Naganishia species isolated from polar environments using Oxford Nanopore Technology.</title>
        <authorList>
            <person name="Leo P."/>
            <person name="Venkateswaran K."/>
        </authorList>
    </citation>
    <scope>NUCLEOTIDE SEQUENCE</scope>
    <source>
        <strain evidence="1">DBVPG 5303</strain>
    </source>
</reference>
<organism evidence="1 2">
    <name type="scientific">Naganishia onofrii</name>
    <dbReference type="NCBI Taxonomy" id="1851511"/>
    <lineage>
        <taxon>Eukaryota</taxon>
        <taxon>Fungi</taxon>
        <taxon>Dikarya</taxon>
        <taxon>Basidiomycota</taxon>
        <taxon>Agaricomycotina</taxon>
        <taxon>Tremellomycetes</taxon>
        <taxon>Filobasidiales</taxon>
        <taxon>Filobasidiaceae</taxon>
        <taxon>Naganishia</taxon>
    </lineage>
</organism>
<evidence type="ECO:0000313" key="2">
    <source>
        <dbReference type="Proteomes" id="UP001234202"/>
    </source>
</evidence>
<dbReference type="EMBL" id="JASBWV010000004">
    <property type="protein sequence ID" value="KAJ9126607.1"/>
    <property type="molecule type" value="Genomic_DNA"/>
</dbReference>
<name>A0ACC2XRM5_9TREE</name>
<gene>
    <name evidence="1" type="ORF">QFC24_001636</name>
</gene>
<comment type="caution">
    <text evidence="1">The sequence shown here is derived from an EMBL/GenBank/DDBJ whole genome shotgun (WGS) entry which is preliminary data.</text>
</comment>
<dbReference type="Proteomes" id="UP001234202">
    <property type="component" value="Unassembled WGS sequence"/>
</dbReference>
<keyword evidence="2" id="KW-1185">Reference proteome</keyword>